<sequence length="498" mass="56634">MASKSTPKTPPLGFSNEIFMHNKLMDERSSPKKSNFGIWFNSKKKQQDENHSDEFNEAFERMLDVRDIPLPVRNQLRAMDGRKKENILKASQVAEPVAKEFDPSQTKLKHKSAPATSRSKSPEKPAKQANGPSSLSSRVDKADNPIAYAKMLEKEHSTVLSVDKVKRLRQLIRAESSGWLKDFFKAGGYQGLCDSLSEILRVEWREEQHDDQILHELLRCFKGLSTSEIGLHALSSKAPQPYESLIGLLFTDKKPGSLPTRQVMMELINLVFDIFGDNSSSEQLIKSPTTQSYLSSFDASTEAVQIQPVKLPAPFFSAGDMVRQLLRNPMNDALENQHEFIKKAKRPRVYKVFLSEIYEVQRDFFWCFGHKNNGIWYYPSVDMRQVERLRFRVPGGMTAGVEYEAIGYLTSIFSVINALSVASYNDGQETGKRLHQDLFASGIDRYIYTSRAASLAHYPLLHYNISLYLHLAKQSGFTIPNVIARYIAQPPENVRIKE</sequence>
<proteinExistence type="predicted"/>
<dbReference type="SUPFAM" id="SSF48371">
    <property type="entry name" value="ARM repeat"/>
    <property type="match status" value="1"/>
</dbReference>
<dbReference type="Pfam" id="PF06371">
    <property type="entry name" value="Drf_GBD"/>
    <property type="match status" value="1"/>
</dbReference>
<dbReference type="GO" id="GO:0031267">
    <property type="term" value="F:small GTPase binding"/>
    <property type="evidence" value="ECO:0007669"/>
    <property type="project" value="InterPro"/>
</dbReference>
<dbReference type="Gene3D" id="1.25.10.10">
    <property type="entry name" value="Leucine-rich Repeat Variant"/>
    <property type="match status" value="1"/>
</dbReference>
<dbReference type="InterPro" id="IPR011989">
    <property type="entry name" value="ARM-like"/>
</dbReference>
<gene>
    <name evidence="3" type="ORF">E3P99_03858</name>
</gene>
<feature type="domain" description="Formin GTPase-binding" evidence="2">
    <location>
        <begin position="43"/>
        <end position="273"/>
    </location>
</feature>
<dbReference type="InterPro" id="IPR010473">
    <property type="entry name" value="GTPase-bd"/>
</dbReference>
<feature type="region of interest" description="Disordered" evidence="1">
    <location>
        <begin position="96"/>
        <end position="140"/>
    </location>
</feature>
<reference evidence="3 4" key="1">
    <citation type="submission" date="2019-03" db="EMBL/GenBank/DDBJ databases">
        <title>Sequencing 23 genomes of Wallemia ichthyophaga.</title>
        <authorList>
            <person name="Gostincar C."/>
        </authorList>
    </citation>
    <scope>NUCLEOTIDE SEQUENCE [LARGE SCALE GENOMIC DNA]</scope>
    <source>
        <strain evidence="3 4">EXF-5753</strain>
    </source>
</reference>
<evidence type="ECO:0000313" key="4">
    <source>
        <dbReference type="Proteomes" id="UP000310189"/>
    </source>
</evidence>
<dbReference type="OrthoDB" id="2155261at2759"/>
<comment type="caution">
    <text evidence="3">The sequence shown here is derived from an EMBL/GenBank/DDBJ whole genome shotgun (WGS) entry which is preliminary data.</text>
</comment>
<dbReference type="GO" id="GO:0003779">
    <property type="term" value="F:actin binding"/>
    <property type="evidence" value="ECO:0007669"/>
    <property type="project" value="InterPro"/>
</dbReference>
<dbReference type="Proteomes" id="UP000310189">
    <property type="component" value="Unassembled WGS sequence"/>
</dbReference>
<evidence type="ECO:0000313" key="3">
    <source>
        <dbReference type="EMBL" id="TIA85902.1"/>
    </source>
</evidence>
<protein>
    <recommendedName>
        <fullName evidence="2">Formin GTPase-binding domain-containing protein</fullName>
    </recommendedName>
</protein>
<dbReference type="AlphaFoldDB" id="A0A4T0FCQ0"/>
<organism evidence="3 4">
    <name type="scientific">Wallemia hederae</name>
    <dbReference type="NCBI Taxonomy" id="1540922"/>
    <lineage>
        <taxon>Eukaryota</taxon>
        <taxon>Fungi</taxon>
        <taxon>Dikarya</taxon>
        <taxon>Basidiomycota</taxon>
        <taxon>Wallemiomycotina</taxon>
        <taxon>Wallemiomycetes</taxon>
        <taxon>Wallemiales</taxon>
        <taxon>Wallemiaceae</taxon>
        <taxon>Wallemia</taxon>
    </lineage>
</organism>
<dbReference type="SMART" id="SM01140">
    <property type="entry name" value="Drf_GBD"/>
    <property type="match status" value="1"/>
</dbReference>
<dbReference type="GO" id="GO:0030036">
    <property type="term" value="P:actin cytoskeleton organization"/>
    <property type="evidence" value="ECO:0007669"/>
    <property type="project" value="InterPro"/>
</dbReference>
<evidence type="ECO:0000256" key="1">
    <source>
        <dbReference type="SAM" id="MobiDB-lite"/>
    </source>
</evidence>
<dbReference type="EMBL" id="SPNW01000094">
    <property type="protein sequence ID" value="TIA85902.1"/>
    <property type="molecule type" value="Genomic_DNA"/>
</dbReference>
<name>A0A4T0FCQ0_9BASI</name>
<dbReference type="InterPro" id="IPR016024">
    <property type="entry name" value="ARM-type_fold"/>
</dbReference>
<evidence type="ECO:0000259" key="2">
    <source>
        <dbReference type="SMART" id="SM01140"/>
    </source>
</evidence>
<keyword evidence="4" id="KW-1185">Reference proteome</keyword>
<accession>A0A4T0FCQ0</accession>